<dbReference type="InterPro" id="IPR007969">
    <property type="entry name" value="DUF732"/>
</dbReference>
<proteinExistence type="predicted"/>
<name>A0A1W9Z9A6_MYCAN</name>
<organism evidence="4 5">
    <name type="scientific">Mycobacterium angelicum</name>
    <dbReference type="NCBI Taxonomy" id="470074"/>
    <lineage>
        <taxon>Bacteria</taxon>
        <taxon>Bacillati</taxon>
        <taxon>Actinomycetota</taxon>
        <taxon>Actinomycetes</taxon>
        <taxon>Mycobacteriales</taxon>
        <taxon>Mycobacteriaceae</taxon>
        <taxon>Mycobacterium</taxon>
    </lineage>
</organism>
<keyword evidence="5" id="KW-1185">Reference proteome</keyword>
<evidence type="ECO:0000259" key="3">
    <source>
        <dbReference type="Pfam" id="PF05305"/>
    </source>
</evidence>
<evidence type="ECO:0000256" key="2">
    <source>
        <dbReference type="SAM" id="Phobius"/>
    </source>
</evidence>
<evidence type="ECO:0000313" key="5">
    <source>
        <dbReference type="Proteomes" id="UP000192284"/>
    </source>
</evidence>
<dbReference type="Proteomes" id="UP000192284">
    <property type="component" value="Unassembled WGS sequence"/>
</dbReference>
<dbReference type="RefSeq" id="WP_083116322.1">
    <property type="nucleotide sequence ID" value="NZ_MVHE01000102.1"/>
</dbReference>
<comment type="caution">
    <text evidence="4">The sequence shown here is derived from an EMBL/GenBank/DDBJ whole genome shotgun (WGS) entry which is preliminary data.</text>
</comment>
<keyword evidence="2" id="KW-0812">Transmembrane</keyword>
<feature type="compositionally biased region" description="Low complexity" evidence="1">
    <location>
        <begin position="99"/>
        <end position="113"/>
    </location>
</feature>
<dbReference type="EMBL" id="MVHE01000102">
    <property type="protein sequence ID" value="ORA09769.1"/>
    <property type="molecule type" value="Genomic_DNA"/>
</dbReference>
<sequence length="248" mass="26761">MRDRETIDSELRLIALQRQSARGEHGGRLSSQRVDELLDERLGHRAGPAETKAVSVPSRDVTARVRKSALLRFAPRAMLPLSLLAVGATLLTMFFGGHSQPSAEPAEAAPPSSVSQGEPPAPQSQTPPVDLTDRVFMAVLKQDGVPIPSPEYVTTQAHAVCDFLARQPDLTAAVRFVQQSTVWDTEQSTHFAAGAVVSYCPQYETATAPTRPGLQNTLSDLQAIQRDMQGIQGDLQGIRDHLPALPGD</sequence>
<gene>
    <name evidence="4" type="ORF">BST12_27365</name>
</gene>
<keyword evidence="2" id="KW-1133">Transmembrane helix</keyword>
<feature type="region of interest" description="Disordered" evidence="1">
    <location>
        <begin position="99"/>
        <end position="129"/>
    </location>
</feature>
<feature type="domain" description="DUF732" evidence="3">
    <location>
        <begin position="133"/>
        <end position="202"/>
    </location>
</feature>
<accession>A0A1W9Z9A6</accession>
<reference evidence="4 5" key="1">
    <citation type="submission" date="2017-02" db="EMBL/GenBank/DDBJ databases">
        <title>The new phylogeny of genus Mycobacterium.</title>
        <authorList>
            <person name="Tortoli E."/>
            <person name="Trovato A."/>
            <person name="Cirillo D.M."/>
        </authorList>
    </citation>
    <scope>NUCLEOTIDE SEQUENCE [LARGE SCALE GENOMIC DNA]</scope>
    <source>
        <strain evidence="4 5">DSM 45057</strain>
    </source>
</reference>
<dbReference type="Pfam" id="PF05305">
    <property type="entry name" value="DUF732"/>
    <property type="match status" value="1"/>
</dbReference>
<evidence type="ECO:0000313" key="4">
    <source>
        <dbReference type="EMBL" id="ORA09769.1"/>
    </source>
</evidence>
<keyword evidence="2" id="KW-0472">Membrane</keyword>
<protein>
    <recommendedName>
        <fullName evidence="3">DUF732 domain-containing protein</fullName>
    </recommendedName>
</protein>
<evidence type="ECO:0000256" key="1">
    <source>
        <dbReference type="SAM" id="MobiDB-lite"/>
    </source>
</evidence>
<dbReference type="AlphaFoldDB" id="A0A1W9Z9A6"/>
<dbReference type="OrthoDB" id="4734457at2"/>
<feature type="transmembrane region" description="Helical" evidence="2">
    <location>
        <begin position="77"/>
        <end position="96"/>
    </location>
</feature>